<gene>
    <name evidence="1" type="ORF">SAMN04488087_1660</name>
</gene>
<sequence length="271" mass="32798">MWVDIMRARILIWGKTYPELSKQHVETVCTAGCLDNGNPIRLYPIPYRYLPYNSRFRLYQWIEVDIKRNDKDPRPESYKVVSWDKLVCKEVISTENNWMERKNIIFRDTSWHYDCLRYLKQEQKKRKKSLGFIPVREILDIRLRTRPEQQRREFEEKYNALKNQTDLFNRYIKDLQFIEKRVYVQWKCLDPDCRGHWAGVLDWGLCELGRRKGYNKALQKMEELANLDKYELAFFVGNFARHPNNFGIVGLWYPRRSAKDELSGDHQLSLF</sequence>
<dbReference type="OrthoDB" id="7595944at2"/>
<dbReference type="STRING" id="633813.SAMN04488087_1660"/>
<dbReference type="Proteomes" id="UP000185812">
    <property type="component" value="Unassembled WGS sequence"/>
</dbReference>
<organism evidence="1 2">
    <name type="scientific">Rhodothermus profundi</name>
    <dbReference type="NCBI Taxonomy" id="633813"/>
    <lineage>
        <taxon>Bacteria</taxon>
        <taxon>Pseudomonadati</taxon>
        <taxon>Rhodothermota</taxon>
        <taxon>Rhodothermia</taxon>
        <taxon>Rhodothermales</taxon>
        <taxon>Rhodothermaceae</taxon>
        <taxon>Rhodothermus</taxon>
    </lineage>
</organism>
<accession>A0A1M6UDN9</accession>
<name>A0A1M6UDN9_9BACT</name>
<protein>
    <submittedName>
        <fullName evidence="1">Uncharacterized protein</fullName>
    </submittedName>
</protein>
<evidence type="ECO:0000313" key="2">
    <source>
        <dbReference type="Proteomes" id="UP000185812"/>
    </source>
</evidence>
<reference evidence="2" key="1">
    <citation type="submission" date="2016-11" db="EMBL/GenBank/DDBJ databases">
        <authorList>
            <person name="Varghese N."/>
            <person name="Submissions S."/>
        </authorList>
    </citation>
    <scope>NUCLEOTIDE SEQUENCE [LARGE SCALE GENOMIC DNA]</scope>
    <source>
        <strain evidence="2">DSM 22212</strain>
    </source>
</reference>
<dbReference type="AlphaFoldDB" id="A0A1M6UDN9"/>
<evidence type="ECO:0000313" key="1">
    <source>
        <dbReference type="EMBL" id="SHK67290.1"/>
    </source>
</evidence>
<proteinExistence type="predicted"/>
<dbReference type="EMBL" id="FRAU01000005">
    <property type="protein sequence ID" value="SHK67290.1"/>
    <property type="molecule type" value="Genomic_DNA"/>
</dbReference>
<keyword evidence="2" id="KW-1185">Reference proteome</keyword>